<gene>
    <name evidence="1" type="ORF">BST92_14870</name>
</gene>
<accession>A0A2S7TXS2</accession>
<sequence>MFLHATFKNVFNLVYNTGLPGGSPNYADPYDFQFRLQDYRRADIGINLVLKDEKSLVNYSAFY</sequence>
<keyword evidence="2" id="KW-1185">Reference proteome</keyword>
<dbReference type="Proteomes" id="UP000239747">
    <property type="component" value="Unassembled WGS sequence"/>
</dbReference>
<comment type="caution">
    <text evidence="1">The sequence shown here is derived from an EMBL/GenBank/DDBJ whole genome shotgun (WGS) entry which is preliminary data.</text>
</comment>
<dbReference type="EMBL" id="MTPW01000003">
    <property type="protein sequence ID" value="PQJ27021.1"/>
    <property type="molecule type" value="Genomic_DNA"/>
</dbReference>
<protein>
    <submittedName>
        <fullName evidence="1">Uncharacterized protein</fullName>
    </submittedName>
</protein>
<proteinExistence type="predicted"/>
<dbReference type="AlphaFoldDB" id="A0A2S7TXS2"/>
<dbReference type="OrthoDB" id="707150at2"/>
<evidence type="ECO:0000313" key="2">
    <source>
        <dbReference type="Proteomes" id="UP000239747"/>
    </source>
</evidence>
<name>A0A2S7TXS2_9FLAO</name>
<organism evidence="1 2">
    <name type="scientific">Nonlabens arenilitoris</name>
    <dbReference type="NCBI Taxonomy" id="1217969"/>
    <lineage>
        <taxon>Bacteria</taxon>
        <taxon>Pseudomonadati</taxon>
        <taxon>Bacteroidota</taxon>
        <taxon>Flavobacteriia</taxon>
        <taxon>Flavobacteriales</taxon>
        <taxon>Flavobacteriaceae</taxon>
        <taxon>Nonlabens</taxon>
    </lineage>
</organism>
<evidence type="ECO:0000313" key="1">
    <source>
        <dbReference type="EMBL" id="PQJ27021.1"/>
    </source>
</evidence>
<reference evidence="1 2" key="1">
    <citation type="submission" date="2017-01" db="EMBL/GenBank/DDBJ databases">
        <title>Trade-off between light-utilization and light-protection in marine flavobacteria.</title>
        <authorList>
            <person name="Kumagai Y."/>
            <person name="Yoshizawa S."/>
            <person name="Kogure K."/>
            <person name="Iwasaki W."/>
        </authorList>
    </citation>
    <scope>NUCLEOTIDE SEQUENCE [LARGE SCALE GENOMIC DNA]</scope>
    <source>
        <strain evidence="1 2">KCTC 32109</strain>
    </source>
</reference>